<dbReference type="PANTHER" id="PTHR12768:SF4">
    <property type="entry name" value="BECLIN-1"/>
    <property type="match status" value="1"/>
</dbReference>
<keyword evidence="11" id="KW-1185">Reference proteome</keyword>
<dbReference type="FunFam" id="1.10.418.40:FF:000005">
    <property type="entry name" value="Autophagy protein Apg6, putative"/>
    <property type="match status" value="1"/>
</dbReference>
<proteinExistence type="inferred from homology"/>
<dbReference type="Pfam" id="PF01753">
    <property type="entry name" value="zf-MYND"/>
    <property type="match status" value="1"/>
</dbReference>
<evidence type="ECO:0000256" key="6">
    <source>
        <dbReference type="SAM" id="MobiDB-lite"/>
    </source>
</evidence>
<gene>
    <name evidence="10" type="ORF">FLONG3_5360</name>
</gene>
<dbReference type="GO" id="GO:0000407">
    <property type="term" value="C:phagophore assembly site"/>
    <property type="evidence" value="ECO:0007669"/>
    <property type="project" value="TreeGrafter"/>
</dbReference>
<dbReference type="SUPFAM" id="SSF144232">
    <property type="entry name" value="HIT/MYND zinc finger-like"/>
    <property type="match status" value="1"/>
</dbReference>
<evidence type="ECO:0000259" key="8">
    <source>
        <dbReference type="Pfam" id="PF04111"/>
    </source>
</evidence>
<feature type="coiled-coil region" evidence="5">
    <location>
        <begin position="135"/>
        <end position="234"/>
    </location>
</feature>
<feature type="compositionally biased region" description="Basic and acidic residues" evidence="6">
    <location>
        <begin position="35"/>
        <end position="45"/>
    </location>
</feature>
<reference evidence="10 11" key="1">
    <citation type="journal article" date="2018" name="PLoS Pathog.">
        <title>Evolution of structural diversity of trichothecenes, a family of toxins produced by plant pathogenic and entomopathogenic fungi.</title>
        <authorList>
            <person name="Proctor R.H."/>
            <person name="McCormick S.P."/>
            <person name="Kim H.S."/>
            <person name="Cardoza R.E."/>
            <person name="Stanley A.M."/>
            <person name="Lindo L."/>
            <person name="Kelly A."/>
            <person name="Brown D.W."/>
            <person name="Lee T."/>
            <person name="Vaughan M.M."/>
            <person name="Alexander N.J."/>
            <person name="Busman M."/>
            <person name="Gutierrez S."/>
        </authorList>
    </citation>
    <scope>NUCLEOTIDE SEQUENCE [LARGE SCALE GENOMIC DNA]</scope>
    <source>
        <strain evidence="10 11">NRRL 20695</strain>
    </source>
</reference>
<keyword evidence="4" id="KW-0862">Zinc</keyword>
<dbReference type="GO" id="GO:0000423">
    <property type="term" value="P:mitophagy"/>
    <property type="evidence" value="ECO:0007669"/>
    <property type="project" value="TreeGrafter"/>
</dbReference>
<keyword evidence="2" id="KW-0479">Metal-binding</keyword>
<sequence length="740" mass="83778">MFRALVLIPVPASTSPQNLKKSSVPNPPLAQPQDQSRKSLYDRVSRNAGPPTFKRNHGSHPRDSSMSFVLLSESQMARPSPTPDPPTTPTALRRASSSKSNADDPDAPMGNEMDRINRLFAVLSARSDIDHPICVECTEMLVEGLQKKLEIASRERDSYAKHLKEAKTNKPSEDDIKTQEEALRKAEKDRSAAMEELKKLESEKTSLDEELVALEEESRQLDKEEEKFWRERNEFAARIADFQAERDSTNAKYNNDSQLLEKLQRSNVYNDTFCISHDGSFATINGLRLGRLSNKPVDWPEINAAWGHALLLLVTVADKLAYRFDGYDPQPMGSTSRIIRYEVPSPSSSRLGSRAVSAPPKKHILELYSSGDMPLGLTFMHRRFDNAMVGFLELVRQLGAFVHRQTDATGTPLSLPYKIDGDKIGDVSIKLGIAQDDGWTKACKLTLTCCAPEYRDGDSACIFYCGPECQKIDWPNHKKRCNNMKRRKSLLRAVKLLKATLLSYREVLYDWDLIEIEPRHDVLILKHDRKRPSWDKPIHFPDHLTSNIEHKEAALLKRMALDSLSILGPMTRTLLKGLVSRLETVNVKVKNPPYPAMMDPPDAAIFDMMDPGAHVVVLATLRNSDETWVVDVTECQFGFKGVLFPLQKYINEKYCTVFEPGRPYNHTETHDQAELIATVGVPPPKPMADIMRITRYRQHFATFVKKYVDNNMIEGSDAEFDTKMNEFSQKVKTHMSSCQS</sequence>
<dbReference type="EMBL" id="PXOG01000116">
    <property type="protein sequence ID" value="RGP76232.1"/>
    <property type="molecule type" value="Genomic_DNA"/>
</dbReference>
<dbReference type="Pfam" id="PF17675">
    <property type="entry name" value="APG6_N"/>
    <property type="match status" value="1"/>
</dbReference>
<dbReference type="InterPro" id="IPR007243">
    <property type="entry name" value="Atg6/Beclin"/>
</dbReference>
<dbReference type="AlphaFoldDB" id="A0A395SVZ7"/>
<protein>
    <submittedName>
        <fullName evidence="10">Beclin 1</fullName>
    </submittedName>
</protein>
<comment type="similarity">
    <text evidence="1">Belongs to the beclin family.</text>
</comment>
<dbReference type="Gene3D" id="6.10.250.3110">
    <property type="match status" value="1"/>
</dbReference>
<dbReference type="GO" id="GO:0000045">
    <property type="term" value="P:autophagosome assembly"/>
    <property type="evidence" value="ECO:0007669"/>
    <property type="project" value="TreeGrafter"/>
</dbReference>
<accession>A0A395SVZ7</accession>
<evidence type="ECO:0000256" key="1">
    <source>
        <dbReference type="ARBA" id="ARBA00005965"/>
    </source>
</evidence>
<feature type="domain" description="MYND-type" evidence="7">
    <location>
        <begin position="461"/>
        <end position="481"/>
    </location>
</feature>
<feature type="region of interest" description="Disordered" evidence="6">
    <location>
        <begin position="1"/>
        <end position="112"/>
    </location>
</feature>
<dbReference type="PANTHER" id="PTHR12768">
    <property type="entry name" value="BECLIN 1"/>
    <property type="match status" value="1"/>
</dbReference>
<dbReference type="GO" id="GO:0008270">
    <property type="term" value="F:zinc ion binding"/>
    <property type="evidence" value="ECO:0007669"/>
    <property type="project" value="UniProtKB-KW"/>
</dbReference>
<dbReference type="InterPro" id="IPR041691">
    <property type="entry name" value="Atg6/beclin_CC"/>
</dbReference>
<name>A0A395SVZ7_9HYPO</name>
<evidence type="ECO:0000259" key="9">
    <source>
        <dbReference type="Pfam" id="PF17675"/>
    </source>
</evidence>
<evidence type="ECO:0000256" key="4">
    <source>
        <dbReference type="ARBA" id="ARBA00022833"/>
    </source>
</evidence>
<dbReference type="GO" id="GO:0030674">
    <property type="term" value="F:protein-macromolecule adaptor activity"/>
    <property type="evidence" value="ECO:0007669"/>
    <property type="project" value="TreeGrafter"/>
</dbReference>
<keyword evidence="5" id="KW-0175">Coiled coil</keyword>
<dbReference type="GO" id="GO:0006995">
    <property type="term" value="P:cellular response to nitrogen starvation"/>
    <property type="evidence" value="ECO:0007669"/>
    <property type="project" value="TreeGrafter"/>
</dbReference>
<dbReference type="GO" id="GO:0045324">
    <property type="term" value="P:late endosome to vacuole transport"/>
    <property type="evidence" value="ECO:0007669"/>
    <property type="project" value="TreeGrafter"/>
</dbReference>
<feature type="compositionally biased region" description="Polar residues" evidence="6">
    <location>
        <begin position="64"/>
        <end position="77"/>
    </location>
</feature>
<dbReference type="InterPro" id="IPR002893">
    <property type="entry name" value="Znf_MYND"/>
</dbReference>
<feature type="compositionally biased region" description="Polar residues" evidence="6">
    <location>
        <begin position="12"/>
        <end position="24"/>
    </location>
</feature>
<dbReference type="InterPro" id="IPR038274">
    <property type="entry name" value="Atg6/Beclin_C_sf"/>
</dbReference>
<dbReference type="GO" id="GO:0034272">
    <property type="term" value="C:phosphatidylinositol 3-kinase complex, class III, type II"/>
    <property type="evidence" value="ECO:0007669"/>
    <property type="project" value="TreeGrafter"/>
</dbReference>
<dbReference type="STRING" id="694270.A0A395SVZ7"/>
<dbReference type="OrthoDB" id="20368at2759"/>
<feature type="domain" description="Atg6 BARA" evidence="8">
    <location>
        <begin position="263"/>
        <end position="450"/>
    </location>
</feature>
<evidence type="ECO:0000256" key="5">
    <source>
        <dbReference type="SAM" id="Coils"/>
    </source>
</evidence>
<evidence type="ECO:0000313" key="11">
    <source>
        <dbReference type="Proteomes" id="UP000266234"/>
    </source>
</evidence>
<dbReference type="Gene3D" id="1.10.418.40">
    <property type="entry name" value="Autophagy protein 6/Beclin 1"/>
    <property type="match status" value="1"/>
</dbReference>
<evidence type="ECO:0000256" key="2">
    <source>
        <dbReference type="ARBA" id="ARBA00022723"/>
    </source>
</evidence>
<dbReference type="Pfam" id="PF04111">
    <property type="entry name" value="APG6"/>
    <property type="match status" value="1"/>
</dbReference>
<comment type="caution">
    <text evidence="10">The sequence shown here is derived from an EMBL/GenBank/DDBJ whole genome shotgun (WGS) entry which is preliminary data.</text>
</comment>
<feature type="domain" description="Atg6/beclin coiled-coil" evidence="9">
    <location>
        <begin position="132"/>
        <end position="260"/>
    </location>
</feature>
<evidence type="ECO:0000259" key="7">
    <source>
        <dbReference type="Pfam" id="PF01753"/>
    </source>
</evidence>
<evidence type="ECO:0000313" key="10">
    <source>
        <dbReference type="EMBL" id="RGP76232.1"/>
    </source>
</evidence>
<dbReference type="Proteomes" id="UP000266234">
    <property type="component" value="Unassembled WGS sequence"/>
</dbReference>
<organism evidence="10 11">
    <name type="scientific">Fusarium longipes</name>
    <dbReference type="NCBI Taxonomy" id="694270"/>
    <lineage>
        <taxon>Eukaryota</taxon>
        <taxon>Fungi</taxon>
        <taxon>Dikarya</taxon>
        <taxon>Ascomycota</taxon>
        <taxon>Pezizomycotina</taxon>
        <taxon>Sordariomycetes</taxon>
        <taxon>Hypocreomycetidae</taxon>
        <taxon>Hypocreales</taxon>
        <taxon>Nectriaceae</taxon>
        <taxon>Fusarium</taxon>
    </lineage>
</organism>
<evidence type="ECO:0000256" key="3">
    <source>
        <dbReference type="ARBA" id="ARBA00022771"/>
    </source>
</evidence>
<dbReference type="GO" id="GO:0034271">
    <property type="term" value="C:phosphatidylinositol 3-kinase complex, class III, type I"/>
    <property type="evidence" value="ECO:0007669"/>
    <property type="project" value="TreeGrafter"/>
</dbReference>
<dbReference type="GO" id="GO:0043548">
    <property type="term" value="F:phosphatidylinositol 3-kinase binding"/>
    <property type="evidence" value="ECO:0007669"/>
    <property type="project" value="TreeGrafter"/>
</dbReference>
<dbReference type="InterPro" id="IPR040455">
    <property type="entry name" value="Atg6_BARA"/>
</dbReference>
<keyword evidence="3" id="KW-0863">Zinc-finger</keyword>